<dbReference type="SMART" id="SM00507">
    <property type="entry name" value="HNHc"/>
    <property type="match status" value="1"/>
</dbReference>
<dbReference type="InterPro" id="IPR003615">
    <property type="entry name" value="HNH_nuc"/>
</dbReference>
<dbReference type="Pfam" id="PF02720">
    <property type="entry name" value="DUF222"/>
    <property type="match status" value="2"/>
</dbReference>
<feature type="domain" description="HNH nuclease" evidence="3">
    <location>
        <begin position="460"/>
        <end position="512"/>
    </location>
</feature>
<dbReference type="GO" id="GO:0004519">
    <property type="term" value="F:endonuclease activity"/>
    <property type="evidence" value="ECO:0007669"/>
    <property type="project" value="InterPro"/>
</dbReference>
<feature type="compositionally biased region" description="Polar residues" evidence="2">
    <location>
        <begin position="300"/>
        <end position="313"/>
    </location>
</feature>
<dbReference type="GO" id="GO:0008270">
    <property type="term" value="F:zinc ion binding"/>
    <property type="evidence" value="ECO:0007669"/>
    <property type="project" value="InterPro"/>
</dbReference>
<dbReference type="EMBL" id="CP146203">
    <property type="protein sequence ID" value="XBH20532.1"/>
    <property type="molecule type" value="Genomic_DNA"/>
</dbReference>
<reference evidence="4" key="1">
    <citation type="submission" date="2024-02" db="EMBL/GenBank/DDBJ databases">
        <title>Tomenella chthoni gen. nov. sp. nov., a member of the family Jonesiaceae isolated from bat guano.</title>
        <authorList>
            <person name="Miller S.L."/>
            <person name="King J."/>
            <person name="Sankaranarayanan K."/>
            <person name="Lawson P.A."/>
        </authorList>
    </citation>
    <scope>NUCLEOTIDE SEQUENCE</scope>
    <source>
        <strain evidence="4">BS-20</strain>
    </source>
</reference>
<gene>
    <name evidence="4" type="ORF">V5R04_09815</name>
</gene>
<dbReference type="CDD" id="cd00085">
    <property type="entry name" value="HNHc"/>
    <property type="match status" value="1"/>
</dbReference>
<protein>
    <submittedName>
        <fullName evidence="4">DUF222 domain-containing protein</fullName>
    </submittedName>
</protein>
<evidence type="ECO:0000256" key="2">
    <source>
        <dbReference type="SAM" id="MobiDB-lite"/>
    </source>
</evidence>
<organism evidence="4">
    <name type="scientific">Jonesiaceae bacterium BS-20</name>
    <dbReference type="NCBI Taxonomy" id="3120821"/>
    <lineage>
        <taxon>Bacteria</taxon>
        <taxon>Bacillati</taxon>
        <taxon>Actinomycetota</taxon>
        <taxon>Actinomycetes</taxon>
        <taxon>Micrococcales</taxon>
        <taxon>Jonesiaceae</taxon>
    </lineage>
</organism>
<name>A0AAU7DTA0_9MICO</name>
<accession>A0AAU7DTA0</accession>
<comment type="similarity">
    <text evidence="1">Belongs to the Rv1128c/1148c/1588c/1702c/1945/3466 family.</text>
</comment>
<evidence type="ECO:0000256" key="1">
    <source>
        <dbReference type="ARBA" id="ARBA00023450"/>
    </source>
</evidence>
<dbReference type="InterPro" id="IPR003870">
    <property type="entry name" value="DUF222"/>
</dbReference>
<evidence type="ECO:0000313" key="4">
    <source>
        <dbReference type="EMBL" id="XBH20532.1"/>
    </source>
</evidence>
<dbReference type="InterPro" id="IPR002711">
    <property type="entry name" value="HNH"/>
</dbReference>
<dbReference type="Pfam" id="PF01844">
    <property type="entry name" value="HNH"/>
    <property type="match status" value="1"/>
</dbReference>
<feature type="region of interest" description="Disordered" evidence="2">
    <location>
        <begin position="300"/>
        <end position="324"/>
    </location>
</feature>
<proteinExistence type="inferred from homology"/>
<dbReference type="AlphaFoldDB" id="A0AAU7DTA0"/>
<dbReference type="GO" id="GO:0003676">
    <property type="term" value="F:nucleic acid binding"/>
    <property type="evidence" value="ECO:0007669"/>
    <property type="project" value="InterPro"/>
</dbReference>
<dbReference type="Gene3D" id="1.10.30.50">
    <property type="match status" value="1"/>
</dbReference>
<sequence length="592" mass="63183">MDPQSISRSTPDAQAAGFDAALEGLAQVFESLATLDLSAQNLSLAQDHELVKIITLAEAVGQITDLLRVRLAAQLHTVAQSSFGEQSIITKLGARNTTGALQQATQLSAATLNKRIKLGLLLDESFSISGAEIPAKYPAVAAGLDSGQLNVESAQLICQTLNQPTMQTAQVQPLVGPAETALVALATGTNPEYPFPQDYDQLKYSCRKVADYIDQDGPHPKGREPSAQRNFWMGKEHNGLVSIGGKLIPQTAALLARLLEAASGSSSITSEQDQHGTLGHDPKKCSVHQADYLNTLAATHNDSAQPSTTQPDAVQSDDSKCPDSHAAELSYLADRIDPRTPGNRRHDSLSVLLGAIARHPDAPLLAGAPVTVLIQTTAAQTTAVQTTEAQPAAVQPAAVQLPATPMPSAGVLYDHHGGTIAIDQDALQHAGCSGWTQQVELSERGVINHISSPNRLFTAYQKRALILRDGGCAIPNCMVPGTMCEAHHVVEWSHGGPTTVSNGALLCFYHHQTINTSGWHLKMIDAVPHVRAPHWLEPNGTWFRIRPPSVPPQLPGPELQALCQKLFDKDRNLILPRARTAGTQTNTDQNAA</sequence>
<evidence type="ECO:0000259" key="3">
    <source>
        <dbReference type="SMART" id="SM00507"/>
    </source>
</evidence>